<dbReference type="AlphaFoldDB" id="G2XU61"/>
<sequence length="203" mass="22189">MPFLNTNAVFLLSLIFQYLIFLAFITTCAIAVTGSDQKWEKQIAAQSTILQEMIWRELPKWLTAGCILYLLCKVDAKRLDQLTMRYYIAMCVEIGILVCGCLSDIVGLWMLHPEGIEIFGRVCGDGVREISVSLSQSSLPSPSSVNPQPKPSSSLGDSRMLSLSLYSSSSSSSSSSILPSSSTVVNQSSSNADFRVGNKDLEK</sequence>
<evidence type="ECO:0000313" key="4">
    <source>
        <dbReference type="Proteomes" id="UP000008177"/>
    </source>
</evidence>
<dbReference type="Proteomes" id="UP000008177">
    <property type="component" value="Unplaced contigs"/>
</dbReference>
<protein>
    <submittedName>
        <fullName evidence="3">Uncharacterized protein</fullName>
    </submittedName>
</protein>
<feature type="transmembrane region" description="Helical" evidence="2">
    <location>
        <begin position="86"/>
        <end position="111"/>
    </location>
</feature>
<keyword evidence="2" id="KW-0812">Transmembrane</keyword>
<keyword evidence="2" id="KW-1133">Transmembrane helix</keyword>
<dbReference type="HOGENOM" id="CLU_1348728_0_0_1"/>
<reference evidence="4" key="1">
    <citation type="journal article" date="2011" name="PLoS Genet.">
        <title>Genomic analysis of the necrotrophic fungal pathogens Sclerotinia sclerotiorum and Botrytis cinerea.</title>
        <authorList>
            <person name="Amselem J."/>
            <person name="Cuomo C.A."/>
            <person name="van Kan J.A."/>
            <person name="Viaud M."/>
            <person name="Benito E.P."/>
            <person name="Couloux A."/>
            <person name="Coutinho P.M."/>
            <person name="de Vries R.P."/>
            <person name="Dyer P.S."/>
            <person name="Fillinger S."/>
            <person name="Fournier E."/>
            <person name="Gout L."/>
            <person name="Hahn M."/>
            <person name="Kohn L."/>
            <person name="Lapalu N."/>
            <person name="Plummer K.M."/>
            <person name="Pradier J.M."/>
            <person name="Quevillon E."/>
            <person name="Sharon A."/>
            <person name="Simon A."/>
            <person name="ten Have A."/>
            <person name="Tudzynski B."/>
            <person name="Tudzynski P."/>
            <person name="Wincker P."/>
            <person name="Andrew M."/>
            <person name="Anthouard V."/>
            <person name="Beever R.E."/>
            <person name="Beffa R."/>
            <person name="Benoit I."/>
            <person name="Bouzid O."/>
            <person name="Brault B."/>
            <person name="Chen Z."/>
            <person name="Choquer M."/>
            <person name="Collemare J."/>
            <person name="Cotton P."/>
            <person name="Danchin E.G."/>
            <person name="Da Silva C."/>
            <person name="Gautier A."/>
            <person name="Giraud C."/>
            <person name="Giraud T."/>
            <person name="Gonzalez C."/>
            <person name="Grossetete S."/>
            <person name="Guldener U."/>
            <person name="Henrissat B."/>
            <person name="Howlett B.J."/>
            <person name="Kodira C."/>
            <person name="Kretschmer M."/>
            <person name="Lappartient A."/>
            <person name="Leroch M."/>
            <person name="Levis C."/>
            <person name="Mauceli E."/>
            <person name="Neuveglise C."/>
            <person name="Oeser B."/>
            <person name="Pearson M."/>
            <person name="Poulain J."/>
            <person name="Poussereau N."/>
            <person name="Quesneville H."/>
            <person name="Rascle C."/>
            <person name="Schumacher J."/>
            <person name="Segurens B."/>
            <person name="Sexton A."/>
            <person name="Silva E."/>
            <person name="Sirven C."/>
            <person name="Soanes D.M."/>
            <person name="Talbot N.J."/>
            <person name="Templeton M."/>
            <person name="Yandava C."/>
            <person name="Yarden O."/>
            <person name="Zeng Q."/>
            <person name="Rollins J.A."/>
            <person name="Lebrun M.H."/>
            <person name="Dickman M."/>
        </authorList>
    </citation>
    <scope>NUCLEOTIDE SEQUENCE [LARGE SCALE GENOMIC DNA]</scope>
    <source>
        <strain evidence="4">T4</strain>
    </source>
</reference>
<dbReference type="InParanoid" id="G2XU61"/>
<evidence type="ECO:0000256" key="2">
    <source>
        <dbReference type="SAM" id="Phobius"/>
    </source>
</evidence>
<gene>
    <name evidence="3" type="ORF">BofuT4_P060790.1</name>
</gene>
<dbReference type="EMBL" id="FQ790268">
    <property type="protein sequence ID" value="CCD44031.1"/>
    <property type="molecule type" value="Genomic_DNA"/>
</dbReference>
<feature type="compositionally biased region" description="Low complexity" evidence="1">
    <location>
        <begin position="161"/>
        <end position="190"/>
    </location>
</feature>
<evidence type="ECO:0000256" key="1">
    <source>
        <dbReference type="SAM" id="MobiDB-lite"/>
    </source>
</evidence>
<feature type="region of interest" description="Disordered" evidence="1">
    <location>
        <begin position="136"/>
        <end position="190"/>
    </location>
</feature>
<name>G2XU61_BOTF4</name>
<organism evidence="3 4">
    <name type="scientific">Botryotinia fuckeliana (strain T4)</name>
    <name type="common">Noble rot fungus</name>
    <name type="synonym">Botrytis cinerea</name>
    <dbReference type="NCBI Taxonomy" id="999810"/>
    <lineage>
        <taxon>Eukaryota</taxon>
        <taxon>Fungi</taxon>
        <taxon>Dikarya</taxon>
        <taxon>Ascomycota</taxon>
        <taxon>Pezizomycotina</taxon>
        <taxon>Leotiomycetes</taxon>
        <taxon>Helotiales</taxon>
        <taxon>Sclerotiniaceae</taxon>
        <taxon>Botrytis</taxon>
    </lineage>
</organism>
<feature type="compositionally biased region" description="Low complexity" evidence="1">
    <location>
        <begin position="136"/>
        <end position="147"/>
    </location>
</feature>
<proteinExistence type="predicted"/>
<accession>G2XU61</accession>
<evidence type="ECO:0000313" key="3">
    <source>
        <dbReference type="EMBL" id="CCD44031.1"/>
    </source>
</evidence>
<feature type="transmembrane region" description="Helical" evidence="2">
    <location>
        <begin position="6"/>
        <end position="32"/>
    </location>
</feature>
<keyword evidence="2" id="KW-0472">Membrane</keyword>